<name>A0AA39YL53_9PEZI</name>
<feature type="compositionally biased region" description="Acidic residues" evidence="1">
    <location>
        <begin position="65"/>
        <end position="76"/>
    </location>
</feature>
<feature type="compositionally biased region" description="Low complexity" evidence="1">
    <location>
        <begin position="168"/>
        <end position="181"/>
    </location>
</feature>
<protein>
    <submittedName>
        <fullName evidence="2">Uncharacterized protein</fullName>
    </submittedName>
</protein>
<proteinExistence type="predicted"/>
<dbReference type="EMBL" id="JAUJDW010000020">
    <property type="protein sequence ID" value="KAK0654603.1"/>
    <property type="molecule type" value="Genomic_DNA"/>
</dbReference>
<feature type="compositionally biased region" description="Low complexity" evidence="1">
    <location>
        <begin position="87"/>
        <end position="102"/>
    </location>
</feature>
<evidence type="ECO:0000313" key="3">
    <source>
        <dbReference type="Proteomes" id="UP001175001"/>
    </source>
</evidence>
<evidence type="ECO:0000256" key="1">
    <source>
        <dbReference type="SAM" id="MobiDB-lite"/>
    </source>
</evidence>
<reference evidence="2" key="1">
    <citation type="submission" date="2023-06" db="EMBL/GenBank/DDBJ databases">
        <title>Multi-omics analyses reveal the molecular pathogenesis toolkit of Lasiodiplodia hormozganensis, a cross-kingdom pathogen.</title>
        <authorList>
            <person name="Felix C."/>
            <person name="Meneses R."/>
            <person name="Goncalves M.F.M."/>
            <person name="Tilleman L."/>
            <person name="Duarte A.S."/>
            <person name="Jorrin-Novo J.V."/>
            <person name="Van De Peer Y."/>
            <person name="Deforce D."/>
            <person name="Van Nieuwerburgh F."/>
            <person name="Esteves A.C."/>
            <person name="Alves A."/>
        </authorList>
    </citation>
    <scope>NUCLEOTIDE SEQUENCE</scope>
    <source>
        <strain evidence="2">CBS 339.90</strain>
    </source>
</reference>
<dbReference type="Proteomes" id="UP001175001">
    <property type="component" value="Unassembled WGS sequence"/>
</dbReference>
<accession>A0AA39YL53</accession>
<dbReference type="AlphaFoldDB" id="A0AA39YL53"/>
<keyword evidence="3" id="KW-1185">Reference proteome</keyword>
<comment type="caution">
    <text evidence="2">The sequence shown here is derived from an EMBL/GenBank/DDBJ whole genome shotgun (WGS) entry which is preliminary data.</text>
</comment>
<gene>
    <name evidence="2" type="ORF">DIS24_g5075</name>
</gene>
<feature type="region of interest" description="Disordered" evidence="1">
    <location>
        <begin position="168"/>
        <end position="188"/>
    </location>
</feature>
<organism evidence="2 3">
    <name type="scientific">Lasiodiplodia hormozganensis</name>
    <dbReference type="NCBI Taxonomy" id="869390"/>
    <lineage>
        <taxon>Eukaryota</taxon>
        <taxon>Fungi</taxon>
        <taxon>Dikarya</taxon>
        <taxon>Ascomycota</taxon>
        <taxon>Pezizomycotina</taxon>
        <taxon>Dothideomycetes</taxon>
        <taxon>Dothideomycetes incertae sedis</taxon>
        <taxon>Botryosphaeriales</taxon>
        <taxon>Botryosphaeriaceae</taxon>
        <taxon>Lasiodiplodia</taxon>
    </lineage>
</organism>
<evidence type="ECO:0000313" key="2">
    <source>
        <dbReference type="EMBL" id="KAK0654603.1"/>
    </source>
</evidence>
<feature type="region of interest" description="Disordered" evidence="1">
    <location>
        <begin position="1"/>
        <end position="102"/>
    </location>
</feature>
<sequence>MSSTKQALPSGPAEGHPGNDMDSQPWVTTRGKRRNGAANSQRSAENTFRAQSACVSNPFSVLANLDDEENDEEDVSGGEGTAPAPLPSRSASPTSVAAPAVAEDVSTLTSKPELSIEVVPHVAFQPEAVAEDDATSTWQPLPVTEEDLATVWQPEAFADDSSTVASFSESSVSSVPPQQASSDEHRPRYKSKKLHMRDLTPCRIVFVLNPDDETSWRGHPGLILAVDGPKAHVITLTTWKNKTAVQKWAGSSKPAKFREWFILMDDGRTAGHDGLPVMMLRRNKTMPKICYVDCKRTHWLDISELEKFRAPGGDMDFFVTKESNRALKKHLAYLKTVDTPWVNEEGVAEPWGCG</sequence>
<feature type="compositionally biased region" description="Polar residues" evidence="1">
    <location>
        <begin position="37"/>
        <end position="59"/>
    </location>
</feature>